<reference evidence="2" key="1">
    <citation type="submission" date="2003-08" db="EMBL/GenBank/DDBJ databases">
        <authorList>
            <person name="Birren B."/>
            <person name="Nusbaum C."/>
            <person name="Abebe A."/>
            <person name="Abouelleil A."/>
            <person name="Adekoya E."/>
            <person name="Ait-zahra M."/>
            <person name="Allen N."/>
            <person name="Allen T."/>
            <person name="An P."/>
            <person name="Anderson M."/>
            <person name="Anderson S."/>
            <person name="Arachchi H."/>
            <person name="Armbruster J."/>
            <person name="Bachantsang P."/>
            <person name="Baldwin J."/>
            <person name="Barry A."/>
            <person name="Bayul T."/>
            <person name="Blitshsteyn B."/>
            <person name="Bloom T."/>
            <person name="Blye J."/>
            <person name="Boguslavskiy L."/>
            <person name="Borowsky M."/>
            <person name="Boukhgalter B."/>
            <person name="Brunache A."/>
            <person name="Butler J."/>
            <person name="Calixte N."/>
            <person name="Calvo S."/>
            <person name="Camarata J."/>
            <person name="Campo K."/>
            <person name="Chang J."/>
            <person name="Cheshatsang Y."/>
            <person name="Citroen M."/>
            <person name="Collymore A."/>
            <person name="Considine T."/>
            <person name="Cook A."/>
            <person name="Cooke P."/>
            <person name="Corum B."/>
            <person name="Cuomo C."/>
            <person name="David R."/>
            <person name="Dawoe T."/>
            <person name="Degray S."/>
            <person name="Dodge S."/>
            <person name="Dooley K."/>
            <person name="Dorje P."/>
            <person name="Dorjee K."/>
            <person name="Dorris L."/>
            <person name="Duffey N."/>
            <person name="Dupes A."/>
            <person name="Elkins T."/>
            <person name="Engels R."/>
            <person name="Erickson J."/>
            <person name="Farina A."/>
            <person name="Faro S."/>
            <person name="Ferreira P."/>
            <person name="Fischer H."/>
            <person name="Fitzgerald M."/>
            <person name="Foley K."/>
            <person name="Gage D."/>
            <person name="Galagan J."/>
            <person name="Gearin G."/>
            <person name="Gnerre S."/>
            <person name="Gnirke A."/>
            <person name="Goyette A."/>
            <person name="Graham J."/>
            <person name="Grandbois E."/>
            <person name="Gyaltsen K."/>
            <person name="Hafez N."/>
            <person name="Hagopian D."/>
            <person name="Hagos B."/>
            <person name="Hall J."/>
            <person name="Hatcher B."/>
            <person name="Heller A."/>
            <person name="Higgins H."/>
            <person name="Honan T."/>
            <person name="Horn A."/>
            <person name="Houde N."/>
            <person name="Hughes L."/>
            <person name="Hulme W."/>
            <person name="Husby E."/>
            <person name="Iliev I."/>
            <person name="Jaffe D."/>
            <person name="Jones C."/>
            <person name="Kamal M."/>
            <person name="Kamat A."/>
            <person name="Kamvysselis M."/>
            <person name="Karlsson E."/>
            <person name="Kells C."/>
            <person name="Kieu A."/>
            <person name="Kisner P."/>
            <person name="Kodira C."/>
            <person name="Kulbokas E."/>
            <person name="Labutti K."/>
            <person name="Lama D."/>
            <person name="Landers T."/>
            <person name="Leger J."/>
            <person name="Levine S."/>
            <person name="Lewis D."/>
            <person name="Lewis T."/>
            <person name="Lindblad-toh K."/>
            <person name="Liu X."/>
            <person name="Lokyitsang T."/>
            <person name="Lokyitsang Y."/>
            <person name="Lucien O."/>
            <person name="Lui A."/>
            <person name="Ma L.J."/>
            <person name="Mabbitt R."/>
            <person name="Macdonald J."/>
            <person name="Maclean C."/>
            <person name="Major J."/>
            <person name="Manning J."/>
            <person name="Marabella R."/>
            <person name="Maru K."/>
            <person name="Matthews C."/>
            <person name="Mauceli E."/>
            <person name="Mccarthy M."/>
            <person name="Mcdonough S."/>
            <person name="Mcghee T."/>
            <person name="Meldrim J."/>
            <person name="Meneus L."/>
            <person name="Mesirov J."/>
            <person name="Mihalev A."/>
            <person name="Mihova T."/>
            <person name="Mikkelsen T."/>
            <person name="Mlenga V."/>
            <person name="Moru K."/>
            <person name="Mozes J."/>
            <person name="Mulrain L."/>
            <person name="Munson G."/>
            <person name="Naylor J."/>
            <person name="Newes C."/>
            <person name="Nguyen C."/>
            <person name="Nguyen N."/>
            <person name="Nguyen T."/>
            <person name="Nicol R."/>
            <person name="Nielsen C."/>
            <person name="Nizzari M."/>
            <person name="Norbu C."/>
            <person name="Norbu N."/>
            <person name="O'donnell P."/>
            <person name="Okoawo O."/>
            <person name="O'leary S."/>
            <person name="Omotosho B."/>
            <person name="O'neill K."/>
            <person name="Osman S."/>
            <person name="Parker S."/>
            <person name="Perrin D."/>
            <person name="Phunkhang P."/>
            <person name="Piqani B."/>
            <person name="Purcell S."/>
            <person name="Rachupka T."/>
            <person name="Ramasamy U."/>
            <person name="Rameau R."/>
            <person name="Ray V."/>
            <person name="Raymond C."/>
            <person name="Retta R."/>
            <person name="Richardson S."/>
            <person name="Rise C."/>
            <person name="Rodriguez J."/>
            <person name="Rogers J."/>
            <person name="Rogov P."/>
            <person name="Rutman M."/>
            <person name="Schupbach R."/>
            <person name="Seaman C."/>
            <person name="Settipalli S."/>
            <person name="Sharpe T."/>
            <person name="Sheridan J."/>
            <person name="Sherpa N."/>
            <person name="Shi J."/>
            <person name="Smirnov S."/>
            <person name="Smith C."/>
            <person name="Sougnez C."/>
            <person name="Spencer B."/>
            <person name="Stalker J."/>
            <person name="Stange-thomann N."/>
            <person name="Stavropoulos S."/>
            <person name="Stetson K."/>
            <person name="Stone C."/>
            <person name="Stone S."/>
            <person name="Stubbs M."/>
            <person name="Talamas J."/>
            <person name="Tchuinga P."/>
            <person name="Tenzing P."/>
            <person name="Tesfaye S."/>
            <person name="Theodore J."/>
            <person name="Thoulutsang Y."/>
            <person name="Topham K."/>
            <person name="Towey S."/>
            <person name="Tsamla T."/>
            <person name="Tsomo N."/>
            <person name="Vallee D."/>
            <person name="Vassiliev H."/>
            <person name="Venkataraman V."/>
            <person name="Vinson J."/>
            <person name="Vo A."/>
            <person name="Wade C."/>
            <person name="Wang S."/>
            <person name="Wangchuk T."/>
            <person name="Wangdi T."/>
            <person name="Whittaker C."/>
            <person name="Wilkinson J."/>
            <person name="Wu Y."/>
            <person name="Wyman D."/>
            <person name="Yadav S."/>
            <person name="Yang S."/>
            <person name="Yang X."/>
            <person name="Yeager S."/>
            <person name="Yee E."/>
            <person name="Young G."/>
            <person name="Zainoun J."/>
            <person name="Zembeck L."/>
            <person name="Zimmer A."/>
            <person name="Zody M."/>
            <person name="Lander E."/>
        </authorList>
    </citation>
    <scope>NUCLEOTIDE SEQUENCE [LARGE SCALE GENOMIC DNA]</scope>
</reference>
<sequence length="192" mass="22240">MVPVNQDALHSQVLDACKREEREYQRFATDLESKVHQGVIEVASLAKSTVENAVTQLKKKYPTTHCRQMVSDESGQVIIISQMKEELEAAKQYFAKSAGIKAWRNVQAFTVDRDIFEYIQEFFPDRFNEIKSEYGAEWHLKEMDDEIQIQARQKDDGKSEKQFSPDGSNFKTAIMDVIDKIQQESEYFHSGF</sequence>
<reference evidence="1" key="2">
    <citation type="submission" date="2025-08" db="UniProtKB">
        <authorList>
            <consortium name="Ensembl"/>
        </authorList>
    </citation>
    <scope>IDENTIFICATION</scope>
</reference>
<dbReference type="Proteomes" id="UP000007875">
    <property type="component" value="Unassembled WGS sequence"/>
</dbReference>
<dbReference type="InParanoid" id="H2Z3C4"/>
<organism evidence="1 2">
    <name type="scientific">Ciona savignyi</name>
    <name type="common">Pacific transparent sea squirt</name>
    <dbReference type="NCBI Taxonomy" id="51511"/>
    <lineage>
        <taxon>Eukaryota</taxon>
        <taxon>Metazoa</taxon>
        <taxon>Chordata</taxon>
        <taxon>Tunicata</taxon>
        <taxon>Ascidiacea</taxon>
        <taxon>Phlebobranchia</taxon>
        <taxon>Cionidae</taxon>
        <taxon>Ciona</taxon>
    </lineage>
</organism>
<dbReference type="Ensembl" id="ENSCSAVT00000012226.1">
    <property type="protein sequence ID" value="ENSCSAVP00000012086.1"/>
    <property type="gene ID" value="ENSCSAVG00000007109.1"/>
</dbReference>
<keyword evidence="2" id="KW-1185">Reference proteome</keyword>
<name>H2Z3C4_CIOSA</name>
<dbReference type="HOGENOM" id="CLU_1418101_0_0_1"/>
<accession>H2Z3C4</accession>
<dbReference type="GeneTree" id="ENSGT00390000010385"/>
<reference evidence="1" key="3">
    <citation type="submission" date="2025-09" db="UniProtKB">
        <authorList>
            <consortium name="Ensembl"/>
        </authorList>
    </citation>
    <scope>IDENTIFICATION</scope>
</reference>
<evidence type="ECO:0000313" key="2">
    <source>
        <dbReference type="Proteomes" id="UP000007875"/>
    </source>
</evidence>
<dbReference type="AlphaFoldDB" id="H2Z3C4"/>
<protein>
    <submittedName>
        <fullName evidence="1">Uncharacterized protein</fullName>
    </submittedName>
</protein>
<proteinExistence type="predicted"/>
<evidence type="ECO:0000313" key="1">
    <source>
        <dbReference type="Ensembl" id="ENSCSAVP00000012086.1"/>
    </source>
</evidence>